<evidence type="ECO:0000256" key="2">
    <source>
        <dbReference type="ARBA" id="ARBA00012528"/>
    </source>
</evidence>
<keyword evidence="5" id="KW-1133">Transmembrane helix</keyword>
<sequence length="264" mass="29244">MVAFVAPYEPMEGEVKIYTFVVFLSSVLFTLVANYRLEASERQSYLLLLREKLRNEAALQDNQALARISATDPLTGVANRRHFDSMLAQRWSEAIAERTVIGLLVIDIDCFKNYNDRYGHLQGDACLRQVALEMQRHIRQEADMVVRYGGEEFVVLLPNASVTAAFQITERIRQGIEALAIPNEGVTHSPVVTVSIGVAVMRPVAALASSALLSHADEALYQAKREGRNRSVLAQLQEGAPPARTHKGMHHATGLSSSETETKQ</sequence>
<keyword evidence="5" id="KW-0812">Transmembrane</keyword>
<feature type="compositionally biased region" description="Polar residues" evidence="4">
    <location>
        <begin position="254"/>
        <end position="264"/>
    </location>
</feature>
<dbReference type="InterPro" id="IPR029787">
    <property type="entry name" value="Nucleotide_cyclase"/>
</dbReference>
<feature type="region of interest" description="Disordered" evidence="4">
    <location>
        <begin position="240"/>
        <end position="264"/>
    </location>
</feature>
<evidence type="ECO:0000259" key="6">
    <source>
        <dbReference type="PROSITE" id="PS50887"/>
    </source>
</evidence>
<dbReference type="SUPFAM" id="SSF55073">
    <property type="entry name" value="Nucleotide cyclase"/>
    <property type="match status" value="1"/>
</dbReference>
<dbReference type="PROSITE" id="PS50887">
    <property type="entry name" value="GGDEF"/>
    <property type="match status" value="1"/>
</dbReference>
<feature type="transmembrane region" description="Helical" evidence="5">
    <location>
        <begin position="17"/>
        <end position="37"/>
    </location>
</feature>
<dbReference type="GO" id="GO:0005886">
    <property type="term" value="C:plasma membrane"/>
    <property type="evidence" value="ECO:0007669"/>
    <property type="project" value="TreeGrafter"/>
</dbReference>
<keyword evidence="5" id="KW-0472">Membrane</keyword>
<dbReference type="Pfam" id="PF00990">
    <property type="entry name" value="GGDEF"/>
    <property type="match status" value="1"/>
</dbReference>
<dbReference type="EC" id="2.7.7.65" evidence="2"/>
<evidence type="ECO:0000256" key="4">
    <source>
        <dbReference type="SAM" id="MobiDB-lite"/>
    </source>
</evidence>
<evidence type="ECO:0000256" key="1">
    <source>
        <dbReference type="ARBA" id="ARBA00001946"/>
    </source>
</evidence>
<dbReference type="PANTHER" id="PTHR45138">
    <property type="entry name" value="REGULATORY COMPONENTS OF SENSORY TRANSDUCTION SYSTEM"/>
    <property type="match status" value="1"/>
</dbReference>
<dbReference type="GO" id="GO:0043709">
    <property type="term" value="P:cell adhesion involved in single-species biofilm formation"/>
    <property type="evidence" value="ECO:0007669"/>
    <property type="project" value="TreeGrafter"/>
</dbReference>
<organism evidence="7 8">
    <name type="scientific">Billgrantia tianxiuensis</name>
    <dbReference type="NCBI Taxonomy" id="2497861"/>
    <lineage>
        <taxon>Bacteria</taxon>
        <taxon>Pseudomonadati</taxon>
        <taxon>Pseudomonadota</taxon>
        <taxon>Gammaproteobacteria</taxon>
        <taxon>Oceanospirillales</taxon>
        <taxon>Halomonadaceae</taxon>
        <taxon>Billgrantia</taxon>
    </lineage>
</organism>
<dbReference type="PANTHER" id="PTHR45138:SF9">
    <property type="entry name" value="DIGUANYLATE CYCLASE DGCM-RELATED"/>
    <property type="match status" value="1"/>
</dbReference>
<comment type="cofactor">
    <cofactor evidence="1">
        <name>Mg(2+)</name>
        <dbReference type="ChEBI" id="CHEBI:18420"/>
    </cofactor>
</comment>
<protein>
    <recommendedName>
        <fullName evidence="2">diguanylate cyclase</fullName>
        <ecNumber evidence="2">2.7.7.65</ecNumber>
    </recommendedName>
</protein>
<name>A0A6I6SPP2_9GAMM</name>
<keyword evidence="8" id="KW-1185">Reference proteome</keyword>
<accession>A0A6I6SPP2</accession>
<reference evidence="7 8" key="1">
    <citation type="submission" date="2019-01" db="EMBL/GenBank/DDBJ databases">
        <title>Complete genome of a denitifying bacterium Halomons sp. BC-M4-5.</title>
        <authorList>
            <person name="Wang L."/>
            <person name="Shao Z."/>
        </authorList>
    </citation>
    <scope>NUCLEOTIDE SEQUENCE [LARGE SCALE GENOMIC DNA]</scope>
    <source>
        <strain evidence="7 8">BC-M4-5</strain>
    </source>
</reference>
<dbReference type="InterPro" id="IPR050469">
    <property type="entry name" value="Diguanylate_Cyclase"/>
</dbReference>
<dbReference type="Gene3D" id="3.30.70.270">
    <property type="match status" value="1"/>
</dbReference>
<dbReference type="GO" id="GO:1902201">
    <property type="term" value="P:negative regulation of bacterial-type flagellum-dependent cell motility"/>
    <property type="evidence" value="ECO:0007669"/>
    <property type="project" value="TreeGrafter"/>
</dbReference>
<proteinExistence type="predicted"/>
<dbReference type="InterPro" id="IPR000160">
    <property type="entry name" value="GGDEF_dom"/>
</dbReference>
<gene>
    <name evidence="7" type="ORF">EKK97_18600</name>
</gene>
<evidence type="ECO:0000313" key="7">
    <source>
        <dbReference type="EMBL" id="QHC51191.1"/>
    </source>
</evidence>
<dbReference type="InterPro" id="IPR043128">
    <property type="entry name" value="Rev_trsase/Diguanyl_cyclase"/>
</dbReference>
<evidence type="ECO:0000256" key="3">
    <source>
        <dbReference type="ARBA" id="ARBA00034247"/>
    </source>
</evidence>
<dbReference type="FunFam" id="3.30.70.270:FF:000001">
    <property type="entry name" value="Diguanylate cyclase domain protein"/>
    <property type="match status" value="1"/>
</dbReference>
<evidence type="ECO:0000313" key="8">
    <source>
        <dbReference type="Proteomes" id="UP000464013"/>
    </source>
</evidence>
<comment type="catalytic activity">
    <reaction evidence="3">
        <text>2 GTP = 3',3'-c-di-GMP + 2 diphosphate</text>
        <dbReference type="Rhea" id="RHEA:24898"/>
        <dbReference type="ChEBI" id="CHEBI:33019"/>
        <dbReference type="ChEBI" id="CHEBI:37565"/>
        <dbReference type="ChEBI" id="CHEBI:58805"/>
        <dbReference type="EC" id="2.7.7.65"/>
    </reaction>
</comment>
<dbReference type="EMBL" id="CP035042">
    <property type="protein sequence ID" value="QHC51191.1"/>
    <property type="molecule type" value="Genomic_DNA"/>
</dbReference>
<dbReference type="AlphaFoldDB" id="A0A6I6SPP2"/>
<dbReference type="KEGG" id="htx:EKK97_18600"/>
<dbReference type="NCBIfam" id="TIGR00254">
    <property type="entry name" value="GGDEF"/>
    <property type="match status" value="1"/>
</dbReference>
<dbReference type="CDD" id="cd01949">
    <property type="entry name" value="GGDEF"/>
    <property type="match status" value="1"/>
</dbReference>
<dbReference type="Proteomes" id="UP000464013">
    <property type="component" value="Chromosome"/>
</dbReference>
<evidence type="ECO:0000256" key="5">
    <source>
        <dbReference type="SAM" id="Phobius"/>
    </source>
</evidence>
<feature type="domain" description="GGDEF" evidence="6">
    <location>
        <begin position="99"/>
        <end position="236"/>
    </location>
</feature>
<dbReference type="SMART" id="SM00267">
    <property type="entry name" value="GGDEF"/>
    <property type="match status" value="1"/>
</dbReference>
<dbReference type="GO" id="GO:0052621">
    <property type="term" value="F:diguanylate cyclase activity"/>
    <property type="evidence" value="ECO:0007669"/>
    <property type="project" value="UniProtKB-EC"/>
</dbReference>